<sequence>MDYNQKVGERLRAIRKQRGMSLQDVHRSTDGEFKAAVLGAYERGERSLSLPRLQRLAQCYGVPMNQLLPEEDTYAVSPPATGGVAIDLNRVDELDARTAEVVDRFLQRIQIHRQDFNGKVLTIRASDVAMLAMLLDVQDAELVSRLERHGTGS</sequence>
<dbReference type="AlphaFoldDB" id="A0A3B0S8Q9"/>
<dbReference type="GO" id="GO:0003677">
    <property type="term" value="F:DNA binding"/>
    <property type="evidence" value="ECO:0007669"/>
    <property type="project" value="InterPro"/>
</dbReference>
<accession>A0A3B0S8Q9</accession>
<evidence type="ECO:0000259" key="1">
    <source>
        <dbReference type="PROSITE" id="PS50943"/>
    </source>
</evidence>
<dbReference type="InterPro" id="IPR010982">
    <property type="entry name" value="Lambda_DNA-bd_dom_sf"/>
</dbReference>
<dbReference type="Pfam" id="PF01381">
    <property type="entry name" value="HTH_3"/>
    <property type="match status" value="1"/>
</dbReference>
<dbReference type="Pfam" id="PF21179">
    <property type="entry name" value="BldD-like_C"/>
    <property type="match status" value="1"/>
</dbReference>
<dbReference type="SUPFAM" id="SSF47413">
    <property type="entry name" value="lambda repressor-like DNA-binding domains"/>
    <property type="match status" value="1"/>
</dbReference>
<gene>
    <name evidence="2" type="ORF">MNBD_ACTINO01-241</name>
</gene>
<dbReference type="InterPro" id="IPR038099">
    <property type="entry name" value="BldD-like_C_sf"/>
</dbReference>
<dbReference type="Gene3D" id="1.10.10.1930">
    <property type="match status" value="1"/>
</dbReference>
<proteinExistence type="predicted"/>
<dbReference type="Gene3D" id="1.10.260.40">
    <property type="entry name" value="lambda repressor-like DNA-binding domains"/>
    <property type="match status" value="1"/>
</dbReference>
<dbReference type="EMBL" id="UOEI01000289">
    <property type="protein sequence ID" value="VAW00670.1"/>
    <property type="molecule type" value="Genomic_DNA"/>
</dbReference>
<dbReference type="InterPro" id="IPR037664">
    <property type="entry name" value="BldD_C"/>
</dbReference>
<reference evidence="2" key="1">
    <citation type="submission" date="2018-06" db="EMBL/GenBank/DDBJ databases">
        <authorList>
            <person name="Zhirakovskaya E."/>
        </authorList>
    </citation>
    <scope>NUCLEOTIDE SEQUENCE</scope>
</reference>
<evidence type="ECO:0000313" key="2">
    <source>
        <dbReference type="EMBL" id="VAW00670.1"/>
    </source>
</evidence>
<dbReference type="SMART" id="SM00530">
    <property type="entry name" value="HTH_XRE"/>
    <property type="match status" value="1"/>
</dbReference>
<organism evidence="2">
    <name type="scientific">hydrothermal vent metagenome</name>
    <dbReference type="NCBI Taxonomy" id="652676"/>
    <lineage>
        <taxon>unclassified sequences</taxon>
        <taxon>metagenomes</taxon>
        <taxon>ecological metagenomes</taxon>
    </lineage>
</organism>
<dbReference type="PROSITE" id="PS50943">
    <property type="entry name" value="HTH_CROC1"/>
    <property type="match status" value="1"/>
</dbReference>
<dbReference type="GO" id="GO:0045892">
    <property type="term" value="P:negative regulation of DNA-templated transcription"/>
    <property type="evidence" value="ECO:0007669"/>
    <property type="project" value="InterPro"/>
</dbReference>
<dbReference type="InterPro" id="IPR001387">
    <property type="entry name" value="Cro/C1-type_HTH"/>
</dbReference>
<dbReference type="CDD" id="cd16837">
    <property type="entry name" value="BldD_C_like"/>
    <property type="match status" value="1"/>
</dbReference>
<feature type="domain" description="HTH cro/C1-type" evidence="1">
    <location>
        <begin position="11"/>
        <end position="67"/>
    </location>
</feature>
<protein>
    <recommendedName>
        <fullName evidence="1">HTH cro/C1-type domain-containing protein</fullName>
    </recommendedName>
</protein>
<dbReference type="CDD" id="cd00093">
    <property type="entry name" value="HTH_XRE"/>
    <property type="match status" value="1"/>
</dbReference>
<name>A0A3B0S8Q9_9ZZZZ</name>